<keyword evidence="3" id="KW-1003">Cell membrane</keyword>
<evidence type="ECO:0000256" key="4">
    <source>
        <dbReference type="ARBA" id="ARBA00022622"/>
    </source>
</evidence>
<reference evidence="12 13" key="1">
    <citation type="journal article" date="2024" name="Plant J.">
        <title>Genome sequences and population genomics reveal climatic adaptation and genomic divergence between two closely related sweetgum species.</title>
        <authorList>
            <person name="Xu W.Q."/>
            <person name="Ren C.Q."/>
            <person name="Zhang X.Y."/>
            <person name="Comes H.P."/>
            <person name="Liu X.H."/>
            <person name="Li Y.G."/>
            <person name="Kettle C.J."/>
            <person name="Jalonen R."/>
            <person name="Gaisberger H."/>
            <person name="Ma Y.Z."/>
            <person name="Qiu Y.X."/>
        </authorList>
    </citation>
    <scope>NUCLEOTIDE SEQUENCE [LARGE SCALE GENOMIC DNA]</scope>
    <source>
        <strain evidence="12">Hangzhou</strain>
    </source>
</reference>
<feature type="signal peptide" evidence="10">
    <location>
        <begin position="1"/>
        <end position="20"/>
    </location>
</feature>
<evidence type="ECO:0000256" key="7">
    <source>
        <dbReference type="ARBA" id="ARBA00023180"/>
    </source>
</evidence>
<dbReference type="InterPro" id="IPR016140">
    <property type="entry name" value="Bifunc_inhib/LTP/seed_store"/>
</dbReference>
<dbReference type="GO" id="GO:0005886">
    <property type="term" value="C:plasma membrane"/>
    <property type="evidence" value="ECO:0007669"/>
    <property type="project" value="UniProtKB-SubCell"/>
</dbReference>
<sequence>MVKLWIVCCILAMSAVVVNSAHHHIKVPSPAPATDCSTIIYDMVDCISFLSDGSKETKPDASCCSGFKSVLKTDPHCICEAIKDSDEMGIELNITKAMTLPSACRVSAPPLSNCGIPVAPGATPAHPPKSPRKSAPSPSSKAPAPVTSPAKTPVPAPGKSIINGGGAITKVPAPSPLSLWSLFYIYFCCIS</sequence>
<dbReference type="SUPFAM" id="SSF47699">
    <property type="entry name" value="Bifunctional inhibitor/lipid-transfer protein/seed storage 2S albumin"/>
    <property type="match status" value="1"/>
</dbReference>
<comment type="similarity">
    <text evidence="2">Belongs to the plant LTP family.</text>
</comment>
<evidence type="ECO:0000256" key="2">
    <source>
        <dbReference type="ARBA" id="ARBA00009748"/>
    </source>
</evidence>
<dbReference type="PRINTS" id="PR00382">
    <property type="entry name" value="LIPIDTRNSFER"/>
</dbReference>
<gene>
    <name evidence="12" type="ORF">L1049_025898</name>
</gene>
<evidence type="ECO:0000259" key="11">
    <source>
        <dbReference type="SMART" id="SM00499"/>
    </source>
</evidence>
<keyword evidence="13" id="KW-1185">Reference proteome</keyword>
<comment type="subcellular location">
    <subcellularLocation>
        <location evidence="1">Cell membrane</location>
        <topology evidence="1">Lipid-anchor</topology>
        <topology evidence="1">GPI-anchor</topology>
    </subcellularLocation>
</comment>
<proteinExistence type="inferred from homology"/>
<dbReference type="CDD" id="cd00010">
    <property type="entry name" value="AAI_LTSS"/>
    <property type="match status" value="1"/>
</dbReference>
<evidence type="ECO:0000256" key="9">
    <source>
        <dbReference type="SAM" id="MobiDB-lite"/>
    </source>
</evidence>
<keyword evidence="8" id="KW-0449">Lipoprotein</keyword>
<keyword evidence="4" id="KW-0336">GPI-anchor</keyword>
<dbReference type="GO" id="GO:0098552">
    <property type="term" value="C:side of membrane"/>
    <property type="evidence" value="ECO:0007669"/>
    <property type="project" value="UniProtKB-KW"/>
</dbReference>
<dbReference type="Proteomes" id="UP001415857">
    <property type="component" value="Unassembled WGS sequence"/>
</dbReference>
<dbReference type="InterPro" id="IPR036312">
    <property type="entry name" value="Bifun_inhib/LTP/seed_sf"/>
</dbReference>
<keyword evidence="7" id="KW-0325">Glycoprotein</keyword>
<feature type="domain" description="Bifunctional inhibitor/plant lipid transfer protein/seed storage helical" evidence="11">
    <location>
        <begin position="36"/>
        <end position="114"/>
    </location>
</feature>
<dbReference type="GO" id="GO:0008289">
    <property type="term" value="F:lipid binding"/>
    <property type="evidence" value="ECO:0007669"/>
    <property type="project" value="InterPro"/>
</dbReference>
<evidence type="ECO:0000256" key="8">
    <source>
        <dbReference type="ARBA" id="ARBA00023288"/>
    </source>
</evidence>
<accession>A0AAP0NEH8</accession>
<name>A0AAP0NEH8_LIQFO</name>
<dbReference type="EMBL" id="JBBPBK010000014">
    <property type="protein sequence ID" value="KAK9270320.1"/>
    <property type="molecule type" value="Genomic_DNA"/>
</dbReference>
<organism evidence="12 13">
    <name type="scientific">Liquidambar formosana</name>
    <name type="common">Formosan gum</name>
    <dbReference type="NCBI Taxonomy" id="63359"/>
    <lineage>
        <taxon>Eukaryota</taxon>
        <taxon>Viridiplantae</taxon>
        <taxon>Streptophyta</taxon>
        <taxon>Embryophyta</taxon>
        <taxon>Tracheophyta</taxon>
        <taxon>Spermatophyta</taxon>
        <taxon>Magnoliopsida</taxon>
        <taxon>eudicotyledons</taxon>
        <taxon>Gunneridae</taxon>
        <taxon>Pentapetalae</taxon>
        <taxon>Saxifragales</taxon>
        <taxon>Altingiaceae</taxon>
        <taxon>Liquidambar</taxon>
    </lineage>
</organism>
<dbReference type="AlphaFoldDB" id="A0AAP0NEH8"/>
<evidence type="ECO:0000256" key="10">
    <source>
        <dbReference type="SAM" id="SignalP"/>
    </source>
</evidence>
<dbReference type="Pfam" id="PF14368">
    <property type="entry name" value="LTP_2"/>
    <property type="match status" value="1"/>
</dbReference>
<evidence type="ECO:0000313" key="13">
    <source>
        <dbReference type="Proteomes" id="UP001415857"/>
    </source>
</evidence>
<protein>
    <recommendedName>
        <fullName evidence="11">Bifunctional inhibitor/plant lipid transfer protein/seed storage helical domain-containing protein</fullName>
    </recommendedName>
</protein>
<evidence type="ECO:0000256" key="3">
    <source>
        <dbReference type="ARBA" id="ARBA00022475"/>
    </source>
</evidence>
<evidence type="ECO:0000313" key="12">
    <source>
        <dbReference type="EMBL" id="KAK9270320.1"/>
    </source>
</evidence>
<dbReference type="GO" id="GO:0006869">
    <property type="term" value="P:lipid transport"/>
    <property type="evidence" value="ECO:0007669"/>
    <property type="project" value="InterPro"/>
</dbReference>
<keyword evidence="4" id="KW-0472">Membrane</keyword>
<evidence type="ECO:0000256" key="1">
    <source>
        <dbReference type="ARBA" id="ARBA00004609"/>
    </source>
</evidence>
<feature type="compositionally biased region" description="Low complexity" evidence="9">
    <location>
        <begin position="133"/>
        <end position="153"/>
    </location>
</feature>
<dbReference type="Gene3D" id="1.10.110.10">
    <property type="entry name" value="Plant lipid-transfer and hydrophobic proteins"/>
    <property type="match status" value="1"/>
</dbReference>
<evidence type="ECO:0000256" key="6">
    <source>
        <dbReference type="ARBA" id="ARBA00023157"/>
    </source>
</evidence>
<keyword evidence="6" id="KW-1015">Disulfide bond</keyword>
<dbReference type="SMART" id="SM00499">
    <property type="entry name" value="AAI"/>
    <property type="match status" value="1"/>
</dbReference>
<dbReference type="InterPro" id="IPR043325">
    <property type="entry name" value="LTSS"/>
</dbReference>
<dbReference type="InterPro" id="IPR000528">
    <property type="entry name" value="Plant_nsLTP"/>
</dbReference>
<evidence type="ECO:0000256" key="5">
    <source>
        <dbReference type="ARBA" id="ARBA00022729"/>
    </source>
</evidence>
<comment type="caution">
    <text evidence="12">The sequence shown here is derived from an EMBL/GenBank/DDBJ whole genome shotgun (WGS) entry which is preliminary data.</text>
</comment>
<feature type="region of interest" description="Disordered" evidence="9">
    <location>
        <begin position="122"/>
        <end position="158"/>
    </location>
</feature>
<dbReference type="FunFam" id="1.10.110.10:FF:000001">
    <property type="entry name" value="Bifunctional inhibitor/lipid-transfer protein/seed storage 2S albumin superfamily protein"/>
    <property type="match status" value="1"/>
</dbReference>
<keyword evidence="5 10" id="KW-0732">Signal</keyword>
<dbReference type="PANTHER" id="PTHR33044">
    <property type="entry name" value="BIFUNCTIONAL INHIBITOR/LIPID-TRANSFER PROTEIN/SEED STORAGE 2S ALBUMIN SUPERFAMILY PROTEIN-RELATED"/>
    <property type="match status" value="1"/>
</dbReference>
<feature type="chain" id="PRO_5042929483" description="Bifunctional inhibitor/plant lipid transfer protein/seed storage helical domain-containing protein" evidence="10">
    <location>
        <begin position="21"/>
        <end position="191"/>
    </location>
</feature>